<dbReference type="Proteomes" id="UP001206788">
    <property type="component" value="Unassembled WGS sequence"/>
</dbReference>
<dbReference type="RefSeq" id="WP_259412549.1">
    <property type="nucleotide sequence ID" value="NZ_JANWGH010000001.1"/>
</dbReference>
<comment type="caution">
    <text evidence="1">The sequence shown here is derived from an EMBL/GenBank/DDBJ whole genome shotgun (WGS) entry which is preliminary data.</text>
</comment>
<accession>A0ABT2G0S1</accession>
<evidence type="ECO:0000313" key="1">
    <source>
        <dbReference type="EMBL" id="MCS5488866.1"/>
    </source>
</evidence>
<dbReference type="EMBL" id="JANWGH010000001">
    <property type="protein sequence ID" value="MCS5488866.1"/>
    <property type="molecule type" value="Genomic_DNA"/>
</dbReference>
<protein>
    <submittedName>
        <fullName evidence="1">Uncharacterized protein</fullName>
    </submittedName>
</protein>
<keyword evidence="2" id="KW-1185">Reference proteome</keyword>
<evidence type="ECO:0000313" key="2">
    <source>
        <dbReference type="Proteomes" id="UP001206788"/>
    </source>
</evidence>
<proteinExistence type="predicted"/>
<organism evidence="1 2">
    <name type="scientific">Algoriphagus limi</name>
    <dbReference type="NCBI Taxonomy" id="2975273"/>
    <lineage>
        <taxon>Bacteria</taxon>
        <taxon>Pseudomonadati</taxon>
        <taxon>Bacteroidota</taxon>
        <taxon>Cytophagia</taxon>
        <taxon>Cytophagales</taxon>
        <taxon>Cyclobacteriaceae</taxon>
        <taxon>Algoriphagus</taxon>
    </lineage>
</organism>
<name>A0ABT2G0S1_9BACT</name>
<gene>
    <name evidence="1" type="ORF">NY014_00410</name>
</gene>
<reference evidence="1 2" key="1">
    <citation type="submission" date="2022-08" db="EMBL/GenBank/DDBJ databases">
        <title>Algoriphagus sp. CAU 1643 isolated from mud.</title>
        <authorList>
            <person name="Kim W."/>
        </authorList>
    </citation>
    <scope>NUCLEOTIDE SEQUENCE [LARGE SCALE GENOMIC DNA]</scope>
    <source>
        <strain evidence="1 2">CAU 1643</strain>
    </source>
</reference>
<sequence length="144" mass="16720">MDLDDFNFQEPLDFHPIKIKLNSGIVTILNGFDLSFTYGGVMEGAPGEFLNQIIMEDIKEFKKWGERKMYCISPSPEDYQKVLPFFCCFAWLHSYSTAQDQTADGSELVIQWFEKSIDEKPIPQLIENAVKGIDWSKEAEDFWF</sequence>